<protein>
    <recommendedName>
        <fullName evidence="3">DUF2508 domain-containing protein</fullName>
    </recommendedName>
</protein>
<evidence type="ECO:0000313" key="1">
    <source>
        <dbReference type="EMBL" id="SFE64040.1"/>
    </source>
</evidence>
<dbReference type="InterPro" id="IPR019644">
    <property type="entry name" value="DUF2508"/>
</dbReference>
<sequence>MLFRKESIRRSENKRLVEKIHETKAELDRYEEVLANSIEPSEEVLIELKLWRSKYIFLMKEARYRKVNGYKNT</sequence>
<dbReference type="AlphaFoldDB" id="A0A1I2C8P6"/>
<gene>
    <name evidence="1" type="ORF">SAMN05192532_102751</name>
</gene>
<name>A0A1I2C8P6_9BACI</name>
<dbReference type="STRING" id="930128.SAMN05192532_102751"/>
<dbReference type="EMBL" id="FONT01000002">
    <property type="protein sequence ID" value="SFE64040.1"/>
    <property type="molecule type" value="Genomic_DNA"/>
</dbReference>
<accession>A0A1I2C8P6</accession>
<dbReference type="Proteomes" id="UP000199516">
    <property type="component" value="Unassembled WGS sequence"/>
</dbReference>
<evidence type="ECO:0000313" key="2">
    <source>
        <dbReference type="Proteomes" id="UP000199516"/>
    </source>
</evidence>
<proteinExistence type="predicted"/>
<dbReference type="RefSeq" id="WP_091659726.1">
    <property type="nucleotide sequence ID" value="NZ_FONT01000002.1"/>
</dbReference>
<keyword evidence="2" id="KW-1185">Reference proteome</keyword>
<dbReference type="Pfam" id="PF10704">
    <property type="entry name" value="DUF2508"/>
    <property type="match status" value="1"/>
</dbReference>
<reference evidence="1 2" key="1">
    <citation type="submission" date="2016-10" db="EMBL/GenBank/DDBJ databases">
        <authorList>
            <person name="de Groot N.N."/>
        </authorList>
    </citation>
    <scope>NUCLEOTIDE SEQUENCE [LARGE SCALE GENOMIC DNA]</scope>
    <source>
        <strain evidence="1 2">DSM 23995</strain>
    </source>
</reference>
<evidence type="ECO:0008006" key="3">
    <source>
        <dbReference type="Google" id="ProtNLM"/>
    </source>
</evidence>
<dbReference type="OrthoDB" id="2166610at2"/>
<organism evidence="1 2">
    <name type="scientific">Alteribacillus iranensis</name>
    <dbReference type="NCBI Taxonomy" id="930128"/>
    <lineage>
        <taxon>Bacteria</taxon>
        <taxon>Bacillati</taxon>
        <taxon>Bacillota</taxon>
        <taxon>Bacilli</taxon>
        <taxon>Bacillales</taxon>
        <taxon>Bacillaceae</taxon>
        <taxon>Alteribacillus</taxon>
    </lineage>
</organism>